<evidence type="ECO:0000259" key="5">
    <source>
        <dbReference type="Pfam" id="PF02518"/>
    </source>
</evidence>
<feature type="domain" description="Histidine kinase/HSP90-like ATPase" evidence="5">
    <location>
        <begin position="331"/>
        <end position="420"/>
    </location>
</feature>
<keyword evidence="4" id="KW-1133">Transmembrane helix</keyword>
<reference evidence="6" key="1">
    <citation type="journal article" date="2014" name="Int. J. Syst. Evol. Microbiol.">
        <title>Complete genome sequence of Corynebacterium casei LMG S-19264T (=DSM 44701T), isolated from a smear-ripened cheese.</title>
        <authorList>
            <consortium name="US DOE Joint Genome Institute (JGI-PGF)"/>
            <person name="Walter F."/>
            <person name="Albersmeier A."/>
            <person name="Kalinowski J."/>
            <person name="Ruckert C."/>
        </authorList>
    </citation>
    <scope>NUCLEOTIDE SEQUENCE</scope>
    <source>
        <strain evidence="6">CGMCC 4.3508</strain>
    </source>
</reference>
<dbReference type="InterPro" id="IPR003594">
    <property type="entry name" value="HATPase_dom"/>
</dbReference>
<keyword evidence="2" id="KW-0418">Kinase</keyword>
<dbReference type="InterPro" id="IPR036890">
    <property type="entry name" value="HATPase_C_sf"/>
</dbReference>
<comment type="caution">
    <text evidence="6">The sequence shown here is derived from an EMBL/GenBank/DDBJ whole genome shotgun (WGS) entry which is preliminary data.</text>
</comment>
<feature type="transmembrane region" description="Helical" evidence="4">
    <location>
        <begin position="42"/>
        <end position="60"/>
    </location>
</feature>
<keyword evidence="3" id="KW-0902">Two-component regulatory system</keyword>
<dbReference type="InterPro" id="IPR050482">
    <property type="entry name" value="Sensor_HK_TwoCompSys"/>
</dbReference>
<feature type="transmembrane region" description="Helical" evidence="4">
    <location>
        <begin position="106"/>
        <end position="124"/>
    </location>
</feature>
<sequence length="430" mass="45503">MDASVVAPARAARQRPDSARWSRRALLHRDRDTGPESAADRVLRGFGLVIGLVGTIAGLLELPEIIVQHREVALFWTLVTVSTAFGLLPVLAVVSLIDRPQLIRPVAGAAALGYLTAMVLVLAYFPQVEAAPGPIWVYRLVAIGMLAAALAWRLLFAGVYLVVAAAFPGIVAYLMLDGTSWMNVLVSFARQIGLCMLLLWCVAYARRAGVRVDRETVRASEQAAAVAGTAARERERARFAALIHDAVLSTLLDASRDSGTSPVLREQAQRTLDQLDETRFAESDMDTLDADSAVGFLRAAVHEVNRSVEFTARQGDNGAALRMPVEAAGTLAAALAEATRNSLRHAAVPGRTVQRTVTVTIGAGGLQVVVRDDGEGFDRGAVPADRLGVSVSILGRMRQLPGGAAFVESGPGKGTTVTLVWGSAGGGDDV</sequence>
<evidence type="ECO:0000256" key="2">
    <source>
        <dbReference type="ARBA" id="ARBA00022777"/>
    </source>
</evidence>
<keyword evidence="4" id="KW-0472">Membrane</keyword>
<feature type="transmembrane region" description="Helical" evidence="4">
    <location>
        <begin position="159"/>
        <end position="176"/>
    </location>
</feature>
<evidence type="ECO:0000256" key="1">
    <source>
        <dbReference type="ARBA" id="ARBA00022679"/>
    </source>
</evidence>
<dbReference type="Proteomes" id="UP000638263">
    <property type="component" value="Unassembled WGS sequence"/>
</dbReference>
<organism evidence="6 7">
    <name type="scientific">Nocardia jinanensis</name>
    <dbReference type="NCBI Taxonomy" id="382504"/>
    <lineage>
        <taxon>Bacteria</taxon>
        <taxon>Bacillati</taxon>
        <taxon>Actinomycetota</taxon>
        <taxon>Actinomycetes</taxon>
        <taxon>Mycobacteriales</taxon>
        <taxon>Nocardiaceae</taxon>
        <taxon>Nocardia</taxon>
    </lineage>
</organism>
<accession>A0A917VL93</accession>
<keyword evidence="4" id="KW-0812">Transmembrane</keyword>
<dbReference type="Gene3D" id="3.30.565.10">
    <property type="entry name" value="Histidine kinase-like ATPase, C-terminal domain"/>
    <property type="match status" value="1"/>
</dbReference>
<reference evidence="6" key="2">
    <citation type="submission" date="2020-09" db="EMBL/GenBank/DDBJ databases">
        <authorList>
            <person name="Sun Q."/>
            <person name="Zhou Y."/>
        </authorList>
    </citation>
    <scope>NUCLEOTIDE SEQUENCE</scope>
    <source>
        <strain evidence="6">CGMCC 4.3508</strain>
    </source>
</reference>
<dbReference type="GO" id="GO:0016301">
    <property type="term" value="F:kinase activity"/>
    <property type="evidence" value="ECO:0007669"/>
    <property type="project" value="UniProtKB-KW"/>
</dbReference>
<dbReference type="GO" id="GO:0000160">
    <property type="term" value="P:phosphorelay signal transduction system"/>
    <property type="evidence" value="ECO:0007669"/>
    <property type="project" value="UniProtKB-KW"/>
</dbReference>
<protein>
    <recommendedName>
        <fullName evidence="5">Histidine kinase/HSP90-like ATPase domain-containing protein</fullName>
    </recommendedName>
</protein>
<dbReference type="PANTHER" id="PTHR24421:SF61">
    <property type="entry name" value="OXYGEN SENSOR HISTIDINE KINASE NREB"/>
    <property type="match status" value="1"/>
</dbReference>
<dbReference type="RefSeq" id="WP_058853004.1">
    <property type="nucleotide sequence ID" value="NZ_BMMH01000001.1"/>
</dbReference>
<feature type="transmembrane region" description="Helical" evidence="4">
    <location>
        <begin position="188"/>
        <end position="205"/>
    </location>
</feature>
<feature type="transmembrane region" description="Helical" evidence="4">
    <location>
        <begin position="136"/>
        <end position="152"/>
    </location>
</feature>
<keyword evidence="1" id="KW-0808">Transferase</keyword>
<evidence type="ECO:0000256" key="4">
    <source>
        <dbReference type="SAM" id="Phobius"/>
    </source>
</evidence>
<feature type="transmembrane region" description="Helical" evidence="4">
    <location>
        <begin position="72"/>
        <end position="94"/>
    </location>
</feature>
<dbReference type="PANTHER" id="PTHR24421">
    <property type="entry name" value="NITRATE/NITRITE SENSOR PROTEIN NARX-RELATED"/>
    <property type="match status" value="1"/>
</dbReference>
<keyword evidence="7" id="KW-1185">Reference proteome</keyword>
<evidence type="ECO:0000256" key="3">
    <source>
        <dbReference type="ARBA" id="ARBA00023012"/>
    </source>
</evidence>
<dbReference type="Pfam" id="PF02518">
    <property type="entry name" value="HATPase_c"/>
    <property type="match status" value="1"/>
</dbReference>
<proteinExistence type="predicted"/>
<evidence type="ECO:0000313" key="6">
    <source>
        <dbReference type="EMBL" id="GGK95564.1"/>
    </source>
</evidence>
<dbReference type="EMBL" id="BMMH01000001">
    <property type="protein sequence ID" value="GGK95564.1"/>
    <property type="molecule type" value="Genomic_DNA"/>
</dbReference>
<dbReference type="AlphaFoldDB" id="A0A917VL93"/>
<evidence type="ECO:0000313" key="7">
    <source>
        <dbReference type="Proteomes" id="UP000638263"/>
    </source>
</evidence>
<name>A0A917VL93_9NOCA</name>
<dbReference type="SUPFAM" id="SSF55874">
    <property type="entry name" value="ATPase domain of HSP90 chaperone/DNA topoisomerase II/histidine kinase"/>
    <property type="match status" value="1"/>
</dbReference>
<gene>
    <name evidence="6" type="ORF">GCM10011588_07430</name>
</gene>